<gene>
    <name evidence="9" type="ORF">SPARVUS_LOCUS6704977</name>
</gene>
<dbReference type="InterPro" id="IPR009072">
    <property type="entry name" value="Histone-fold"/>
</dbReference>
<evidence type="ECO:0000256" key="3">
    <source>
        <dbReference type="ARBA" id="ARBA00016388"/>
    </source>
</evidence>
<keyword evidence="7" id="KW-0539">Nucleus</keyword>
<protein>
    <recommendedName>
        <fullName evidence="3">Centromere protein X</fullName>
    </recommendedName>
</protein>
<dbReference type="Proteomes" id="UP001162483">
    <property type="component" value="Unassembled WGS sequence"/>
</dbReference>
<evidence type="ECO:0000313" key="10">
    <source>
        <dbReference type="Proteomes" id="UP001162483"/>
    </source>
</evidence>
<keyword evidence="6" id="KW-0234">DNA repair</keyword>
<name>A0ABN9D919_9NEOB</name>
<evidence type="ECO:0000256" key="5">
    <source>
        <dbReference type="ARBA" id="ARBA00023125"/>
    </source>
</evidence>
<dbReference type="CDD" id="cd22921">
    <property type="entry name" value="HFD_CENP-X"/>
    <property type="match status" value="1"/>
</dbReference>
<comment type="subunit">
    <text evidence="8">Heterodimer with CENPX, sometimes called MHF; this interaction stabilizes both partners. MHF heterodimers can assemble to form tetrameric structures. MHF also coassemble with CENPT-CENPW heterodimers at centromeres to form the tetrameric CENP-T-W-S-X complex. Forms a discrete complex with FANCM and CENPX, called FANCM-MHF; this interaction, probably mediated by direct binding between CENPS and FANCM, leads to synergistic activation of double-stranded DNA binding and strongly stimulates FANCM-mediated DNA remodeling. Recruited by FANCM to the Fanconi anemia (FA) core complex, which consists of CENPS, CENPX, FANCA, FANCB, FANCC, FANCE, FANCF, FANCG, FANCL, FANCM, FAAP24 and FAAP100. The FA core complex associates with Bloom syndrome (BLM) complex, which consists of at least BLM, DNA topoisomerase 3-alpha (TOP3A), RMI1/BLAP75, RPA1/RPA70 and RPA2/RPA32. The super complex between FA and BLM is called BRAFT.</text>
</comment>
<evidence type="ECO:0000256" key="7">
    <source>
        <dbReference type="ARBA" id="ARBA00023242"/>
    </source>
</evidence>
<dbReference type="Gene3D" id="6.10.130.30">
    <property type="match status" value="1"/>
</dbReference>
<accession>A0ABN9D919</accession>
<keyword evidence="10" id="KW-1185">Reference proteome</keyword>
<evidence type="ECO:0000256" key="6">
    <source>
        <dbReference type="ARBA" id="ARBA00023204"/>
    </source>
</evidence>
<reference evidence="9" key="1">
    <citation type="submission" date="2023-05" db="EMBL/GenBank/DDBJ databases">
        <authorList>
            <person name="Stuckert A."/>
        </authorList>
    </citation>
    <scope>NUCLEOTIDE SEQUENCE</scope>
</reference>
<dbReference type="InterPro" id="IPR018552">
    <property type="entry name" value="CENP-X"/>
</dbReference>
<keyword evidence="4" id="KW-0227">DNA damage</keyword>
<keyword evidence="5" id="KW-0238">DNA-binding</keyword>
<dbReference type="PANTHER" id="PTHR28680">
    <property type="entry name" value="CENTROMERE PROTEIN X"/>
    <property type="match status" value="1"/>
</dbReference>
<comment type="similarity">
    <text evidence="2">Belongs to the CENP-X/MHF2 family.</text>
</comment>
<dbReference type="EMBL" id="CATNWA010014171">
    <property type="protein sequence ID" value="CAI9568444.1"/>
    <property type="molecule type" value="Genomic_DNA"/>
</dbReference>
<evidence type="ECO:0000256" key="1">
    <source>
        <dbReference type="ARBA" id="ARBA00004123"/>
    </source>
</evidence>
<dbReference type="SUPFAM" id="SSF47113">
    <property type="entry name" value="Histone-fold"/>
    <property type="match status" value="1"/>
</dbReference>
<dbReference type="Gene3D" id="1.20.5.4980">
    <property type="match status" value="1"/>
</dbReference>
<proteinExistence type="inferred from homology"/>
<organism evidence="9 10">
    <name type="scientific">Staurois parvus</name>
    <dbReference type="NCBI Taxonomy" id="386267"/>
    <lineage>
        <taxon>Eukaryota</taxon>
        <taxon>Metazoa</taxon>
        <taxon>Chordata</taxon>
        <taxon>Craniata</taxon>
        <taxon>Vertebrata</taxon>
        <taxon>Euteleostomi</taxon>
        <taxon>Amphibia</taxon>
        <taxon>Batrachia</taxon>
        <taxon>Anura</taxon>
        <taxon>Neobatrachia</taxon>
        <taxon>Ranoidea</taxon>
        <taxon>Ranidae</taxon>
        <taxon>Staurois</taxon>
    </lineage>
</organism>
<sequence length="81" mass="9079">MESDEEAAGFPKDLVSKLLYLYLEEGKTKVSSDALLVMAELLNVFVHETAARAARQAKSEDLLEVDIEQVEKILPQLLLDF</sequence>
<evidence type="ECO:0000313" key="9">
    <source>
        <dbReference type="EMBL" id="CAI9568444.1"/>
    </source>
</evidence>
<dbReference type="PANTHER" id="PTHR28680:SF1">
    <property type="entry name" value="CENTROMERE PROTEIN X"/>
    <property type="match status" value="1"/>
</dbReference>
<evidence type="ECO:0000256" key="8">
    <source>
        <dbReference type="ARBA" id="ARBA00047146"/>
    </source>
</evidence>
<dbReference type="Pfam" id="PF09415">
    <property type="entry name" value="CENP-X"/>
    <property type="match status" value="1"/>
</dbReference>
<evidence type="ECO:0000256" key="2">
    <source>
        <dbReference type="ARBA" id="ARBA00009359"/>
    </source>
</evidence>
<comment type="subcellular location">
    <subcellularLocation>
        <location evidence="1">Nucleus</location>
    </subcellularLocation>
</comment>
<evidence type="ECO:0000256" key="4">
    <source>
        <dbReference type="ARBA" id="ARBA00022763"/>
    </source>
</evidence>
<comment type="caution">
    <text evidence="9">The sequence shown here is derived from an EMBL/GenBank/DDBJ whole genome shotgun (WGS) entry which is preliminary data.</text>
</comment>